<reference evidence="1" key="1">
    <citation type="submission" date="2021-01" db="EMBL/GenBank/DDBJ databases">
        <authorList>
            <person name="Corre E."/>
            <person name="Pelletier E."/>
            <person name="Niang G."/>
            <person name="Scheremetjew M."/>
            <person name="Finn R."/>
            <person name="Kale V."/>
            <person name="Holt S."/>
            <person name="Cochrane G."/>
            <person name="Meng A."/>
            <person name="Brown T."/>
            <person name="Cohen L."/>
        </authorList>
    </citation>
    <scope>NUCLEOTIDE SEQUENCE</scope>
    <source>
        <strain evidence="1">CCAP979/52</strain>
    </source>
</reference>
<evidence type="ECO:0000313" key="1">
    <source>
        <dbReference type="EMBL" id="CAD8632532.1"/>
    </source>
</evidence>
<dbReference type="AlphaFoldDB" id="A0A7S0M672"/>
<dbReference type="EMBL" id="HBEZ01018557">
    <property type="protein sequence ID" value="CAD8632532.1"/>
    <property type="molecule type" value="Transcribed_RNA"/>
</dbReference>
<proteinExistence type="predicted"/>
<sequence length="152" mass="16665">MSLIAAYFWVFGSAVQPPLDEDNAVNMHRGEFEKLAQFDVPVSVSDTPTKYKAILKIMMNQTLDATLHSCSRCGSEWVLEGQDLGLLQHDTQDFILSDSGESDEGAAAAIQRFAFTPTRVGREALTFKYYQGLEDRAVTSTAALSVIIEPAA</sequence>
<organism evidence="1">
    <name type="scientific">Cryptomonas curvata</name>
    <dbReference type="NCBI Taxonomy" id="233186"/>
    <lineage>
        <taxon>Eukaryota</taxon>
        <taxon>Cryptophyceae</taxon>
        <taxon>Cryptomonadales</taxon>
        <taxon>Cryptomonadaceae</taxon>
        <taxon>Cryptomonas</taxon>
    </lineage>
</organism>
<gene>
    <name evidence="1" type="ORF">CCUR1050_LOCUS10213</name>
</gene>
<name>A0A7S0M672_9CRYP</name>
<protein>
    <submittedName>
        <fullName evidence="1">Uncharacterized protein</fullName>
    </submittedName>
</protein>
<accession>A0A7S0M672</accession>